<dbReference type="EC" id="2.7.13.3" evidence="2"/>
<keyword evidence="8" id="KW-0902">Two-component regulatory system</keyword>
<dbReference type="Pfam" id="PF02518">
    <property type="entry name" value="HATPase_c"/>
    <property type="match status" value="1"/>
</dbReference>
<dbReference type="SUPFAM" id="SSF49785">
    <property type="entry name" value="Galactose-binding domain-like"/>
    <property type="match status" value="1"/>
</dbReference>
<evidence type="ECO:0000256" key="2">
    <source>
        <dbReference type="ARBA" id="ARBA00012438"/>
    </source>
</evidence>
<evidence type="ECO:0000256" key="6">
    <source>
        <dbReference type="ARBA" id="ARBA00022777"/>
    </source>
</evidence>
<dbReference type="GO" id="GO:0016020">
    <property type="term" value="C:membrane"/>
    <property type="evidence" value="ECO:0007669"/>
    <property type="project" value="InterPro"/>
</dbReference>
<keyword evidence="7" id="KW-0067">ATP-binding</keyword>
<evidence type="ECO:0000256" key="1">
    <source>
        <dbReference type="ARBA" id="ARBA00000085"/>
    </source>
</evidence>
<gene>
    <name evidence="10" type="primary">liaS_1</name>
    <name evidence="10" type="ORF">CB4_00160</name>
</gene>
<evidence type="ECO:0000256" key="7">
    <source>
        <dbReference type="ARBA" id="ARBA00022840"/>
    </source>
</evidence>
<feature type="domain" description="Histidine kinase/HSP90-like ATPase" evidence="9">
    <location>
        <begin position="560"/>
        <end position="650"/>
    </location>
</feature>
<proteinExistence type="predicted"/>
<dbReference type="InterPro" id="IPR008979">
    <property type="entry name" value="Galactose-bd-like_sf"/>
</dbReference>
<organism evidence="10 11">
    <name type="scientific">Aneurinibacillus soli</name>
    <dbReference type="NCBI Taxonomy" id="1500254"/>
    <lineage>
        <taxon>Bacteria</taxon>
        <taxon>Bacillati</taxon>
        <taxon>Bacillota</taxon>
        <taxon>Bacilli</taxon>
        <taxon>Bacillales</taxon>
        <taxon>Paenibacillaceae</taxon>
        <taxon>Aneurinibacillus group</taxon>
        <taxon>Aneurinibacillus</taxon>
    </lineage>
</organism>
<dbReference type="SMART" id="SM00387">
    <property type="entry name" value="HATPase_c"/>
    <property type="match status" value="1"/>
</dbReference>
<sequence>MKHVHPLSIVMLLTMIFVFLTGCTPVSQSSPPTASKGVLDLRTWDFAQDGAVKLNGEWAFYWRELRESPPSPTVSRHFLTLPHVWNGYEWNGTKLPAEGYATFMLTVRLNPHEKNRLQAIYMPIASTAYRLIVNGQQLSTNGIVGTTKETMKPQYLPRLIYLQPETDTLHIVLQISNFMHKNGGIWKEIQLGDAQQLANWKEGTIIKQSFFIATFLVFGLYHLAIYIPRRRDVYSLYFGIFCFLISIRAALQDNISLIQLFPNFNWELALKIEYCAIFIGIPTFMMLIQSLYPQEVNRKFVRIIQMISLCFIFVTAVTPASIYTRLITAYYLVMLIVITYMIYALVLTAVRKRAFGIANCLAANFFLITAICDILYYNQIIRYGNFTSLGLFVFTLVQFTNLSVFYARNYRDVEQLSDELKNLNNTLEHRVQERTKSLERSIRETSKARAEMSALEERNRIAGDIHDIVGHTLTTTIVQIEAGKRLVEKDLPRALEKFELSQELVRNGLTEIRRAIRIENEDEQSFIFPYALEHLIAETTKYTGVTIDASISPLPSLTVAQKKFIYHALQEGLTNGIRHGQSTHFIFLLERRNATLHFVLKDNGVGSSAITCGFGLTMMQKRARQLKGDVTLSSQSGKGYTISITMPIIQMGKESLL</sequence>
<reference evidence="10 11" key="1">
    <citation type="submission" date="2015-12" db="EMBL/GenBank/DDBJ databases">
        <title>Genome sequence of Aneurinibacillus soli.</title>
        <authorList>
            <person name="Lee J.S."/>
            <person name="Lee K.C."/>
            <person name="Kim K.K."/>
            <person name="Lee B.W."/>
        </authorList>
    </citation>
    <scope>NUCLEOTIDE SEQUENCE [LARGE SCALE GENOMIC DNA]</scope>
    <source>
        <strain evidence="10 11">CB4</strain>
    </source>
</reference>
<dbReference type="GO" id="GO:0000155">
    <property type="term" value="F:phosphorelay sensor kinase activity"/>
    <property type="evidence" value="ECO:0007669"/>
    <property type="project" value="InterPro"/>
</dbReference>
<evidence type="ECO:0000256" key="5">
    <source>
        <dbReference type="ARBA" id="ARBA00022741"/>
    </source>
</evidence>
<dbReference type="Gene3D" id="1.20.5.1930">
    <property type="match status" value="1"/>
</dbReference>
<evidence type="ECO:0000256" key="3">
    <source>
        <dbReference type="ARBA" id="ARBA00022553"/>
    </source>
</evidence>
<keyword evidence="6 10" id="KW-0418">Kinase</keyword>
<dbReference type="InterPro" id="IPR050482">
    <property type="entry name" value="Sensor_HK_TwoCompSys"/>
</dbReference>
<dbReference type="Gene3D" id="3.30.565.10">
    <property type="entry name" value="Histidine kinase-like ATPase, C-terminal domain"/>
    <property type="match status" value="1"/>
</dbReference>
<dbReference type="EMBL" id="AP017312">
    <property type="protein sequence ID" value="BAU26071.1"/>
    <property type="molecule type" value="Genomic_DNA"/>
</dbReference>
<evidence type="ECO:0000259" key="9">
    <source>
        <dbReference type="SMART" id="SM00387"/>
    </source>
</evidence>
<keyword evidence="5" id="KW-0547">Nucleotide-binding</keyword>
<accession>A0A0U5B775</accession>
<evidence type="ECO:0000313" key="10">
    <source>
        <dbReference type="EMBL" id="BAU26071.1"/>
    </source>
</evidence>
<dbReference type="Gene3D" id="2.60.120.260">
    <property type="entry name" value="Galactose-binding domain-like"/>
    <property type="match status" value="1"/>
</dbReference>
<dbReference type="Pfam" id="PF07695">
    <property type="entry name" value="7TMR-DISM_7TM"/>
    <property type="match status" value="1"/>
</dbReference>
<dbReference type="Proteomes" id="UP000217696">
    <property type="component" value="Chromosome"/>
</dbReference>
<dbReference type="KEGG" id="asoc:CB4_00160"/>
<dbReference type="Pfam" id="PF07730">
    <property type="entry name" value="HisKA_3"/>
    <property type="match status" value="1"/>
</dbReference>
<name>A0A0U5B775_9BACL</name>
<dbReference type="InterPro" id="IPR036890">
    <property type="entry name" value="HATPase_C_sf"/>
</dbReference>
<keyword evidence="4 10" id="KW-0808">Transferase</keyword>
<protein>
    <recommendedName>
        <fullName evidence="2">histidine kinase</fullName>
        <ecNumber evidence="2">2.7.13.3</ecNumber>
    </recommendedName>
</protein>
<keyword evidence="11" id="KW-1185">Reference proteome</keyword>
<dbReference type="InterPro" id="IPR011623">
    <property type="entry name" value="7TMR_DISM_rcpt_extracell_dom1"/>
</dbReference>
<dbReference type="CDD" id="cd16917">
    <property type="entry name" value="HATPase_UhpB-NarQ-NarX-like"/>
    <property type="match status" value="1"/>
</dbReference>
<dbReference type="SUPFAM" id="SSF55874">
    <property type="entry name" value="ATPase domain of HSP90 chaperone/DNA topoisomerase II/histidine kinase"/>
    <property type="match status" value="1"/>
</dbReference>
<dbReference type="InterPro" id="IPR011712">
    <property type="entry name" value="Sig_transdc_His_kin_sub3_dim/P"/>
</dbReference>
<evidence type="ECO:0000256" key="8">
    <source>
        <dbReference type="ARBA" id="ARBA00023012"/>
    </source>
</evidence>
<dbReference type="AlphaFoldDB" id="A0A0U5B775"/>
<dbReference type="PANTHER" id="PTHR24421:SF10">
    <property type="entry name" value="NITRATE_NITRITE SENSOR PROTEIN NARQ"/>
    <property type="match status" value="1"/>
</dbReference>
<dbReference type="GO" id="GO:0005524">
    <property type="term" value="F:ATP binding"/>
    <property type="evidence" value="ECO:0007669"/>
    <property type="project" value="UniProtKB-KW"/>
</dbReference>
<dbReference type="OrthoDB" id="9809348at2"/>
<evidence type="ECO:0000256" key="4">
    <source>
        <dbReference type="ARBA" id="ARBA00022679"/>
    </source>
</evidence>
<dbReference type="PROSITE" id="PS51257">
    <property type="entry name" value="PROKAR_LIPOPROTEIN"/>
    <property type="match status" value="1"/>
</dbReference>
<dbReference type="GO" id="GO:0046983">
    <property type="term" value="F:protein dimerization activity"/>
    <property type="evidence" value="ECO:0007669"/>
    <property type="project" value="InterPro"/>
</dbReference>
<dbReference type="RefSeq" id="WP_096463150.1">
    <property type="nucleotide sequence ID" value="NZ_AP017312.1"/>
</dbReference>
<dbReference type="PANTHER" id="PTHR24421">
    <property type="entry name" value="NITRATE/NITRITE SENSOR PROTEIN NARX-RELATED"/>
    <property type="match status" value="1"/>
</dbReference>
<evidence type="ECO:0000313" key="11">
    <source>
        <dbReference type="Proteomes" id="UP000217696"/>
    </source>
</evidence>
<dbReference type="InterPro" id="IPR003594">
    <property type="entry name" value="HATPase_dom"/>
</dbReference>
<comment type="catalytic activity">
    <reaction evidence="1">
        <text>ATP + protein L-histidine = ADP + protein N-phospho-L-histidine.</text>
        <dbReference type="EC" id="2.7.13.3"/>
    </reaction>
</comment>
<keyword evidence="3" id="KW-0597">Phosphoprotein</keyword>